<dbReference type="InterPro" id="IPR013655">
    <property type="entry name" value="PAS_fold_3"/>
</dbReference>
<name>A0A1G9TKG4_9BACT</name>
<feature type="domain" description="PAC" evidence="9">
    <location>
        <begin position="263"/>
        <end position="315"/>
    </location>
</feature>
<dbReference type="InterPro" id="IPR000700">
    <property type="entry name" value="PAS-assoc_C"/>
</dbReference>
<dbReference type="SUPFAM" id="SSF47384">
    <property type="entry name" value="Homodimeric domain of signal transducing histidine kinase"/>
    <property type="match status" value="1"/>
</dbReference>
<dbReference type="Proteomes" id="UP000182146">
    <property type="component" value="Unassembled WGS sequence"/>
</dbReference>
<dbReference type="InterPro" id="IPR003661">
    <property type="entry name" value="HisK_dim/P_dom"/>
</dbReference>
<feature type="coiled-coil region" evidence="6">
    <location>
        <begin position="306"/>
        <end position="351"/>
    </location>
</feature>
<dbReference type="PROSITE" id="PS50113">
    <property type="entry name" value="PAC"/>
    <property type="match status" value="1"/>
</dbReference>
<evidence type="ECO:0000256" key="1">
    <source>
        <dbReference type="ARBA" id="ARBA00000085"/>
    </source>
</evidence>
<dbReference type="CDD" id="cd00082">
    <property type="entry name" value="HisKA"/>
    <property type="match status" value="1"/>
</dbReference>
<evidence type="ECO:0000259" key="7">
    <source>
        <dbReference type="PROSITE" id="PS50109"/>
    </source>
</evidence>
<dbReference type="Pfam" id="PF00512">
    <property type="entry name" value="HisKA"/>
    <property type="match status" value="1"/>
</dbReference>
<evidence type="ECO:0000256" key="6">
    <source>
        <dbReference type="SAM" id="Coils"/>
    </source>
</evidence>
<dbReference type="PANTHER" id="PTHR43304:SF1">
    <property type="entry name" value="PAC DOMAIN-CONTAINING PROTEIN"/>
    <property type="match status" value="1"/>
</dbReference>
<evidence type="ECO:0000259" key="8">
    <source>
        <dbReference type="PROSITE" id="PS50112"/>
    </source>
</evidence>
<dbReference type="InterPro" id="IPR003018">
    <property type="entry name" value="GAF"/>
</dbReference>
<feature type="domain" description="Histidine kinase" evidence="7">
    <location>
        <begin position="351"/>
        <end position="565"/>
    </location>
</feature>
<evidence type="ECO:0000256" key="4">
    <source>
        <dbReference type="ARBA" id="ARBA00022679"/>
    </source>
</evidence>
<keyword evidence="5" id="KW-0418">Kinase</keyword>
<reference evidence="10 11" key="1">
    <citation type="submission" date="2016-10" db="EMBL/GenBank/DDBJ databases">
        <authorList>
            <person name="de Groot N.N."/>
        </authorList>
    </citation>
    <scope>NUCLEOTIDE SEQUENCE [LARGE SCALE GENOMIC DNA]</scope>
    <source>
        <strain evidence="10 11">DSM 17813</strain>
    </source>
</reference>
<dbReference type="PROSITE" id="PS50109">
    <property type="entry name" value="HIS_KIN"/>
    <property type="match status" value="1"/>
</dbReference>
<comment type="catalytic activity">
    <reaction evidence="1">
        <text>ATP + protein L-histidine = ADP + protein N-phospho-L-histidine.</text>
        <dbReference type="EC" id="2.7.13.3"/>
    </reaction>
</comment>
<dbReference type="PRINTS" id="PR00344">
    <property type="entry name" value="BCTRLSENSOR"/>
</dbReference>
<dbReference type="InterPro" id="IPR005467">
    <property type="entry name" value="His_kinase_dom"/>
</dbReference>
<dbReference type="InterPro" id="IPR035965">
    <property type="entry name" value="PAS-like_dom_sf"/>
</dbReference>
<dbReference type="InterPro" id="IPR003594">
    <property type="entry name" value="HATPase_dom"/>
</dbReference>
<dbReference type="InterPro" id="IPR029016">
    <property type="entry name" value="GAF-like_dom_sf"/>
</dbReference>
<dbReference type="Gene3D" id="1.10.287.130">
    <property type="match status" value="1"/>
</dbReference>
<dbReference type="EMBL" id="FNGU01000006">
    <property type="protein sequence ID" value="SDM47904.1"/>
    <property type="molecule type" value="Genomic_DNA"/>
</dbReference>
<dbReference type="PANTHER" id="PTHR43304">
    <property type="entry name" value="PHYTOCHROME-LIKE PROTEIN CPH1"/>
    <property type="match status" value="1"/>
</dbReference>
<dbReference type="SUPFAM" id="SSF55874">
    <property type="entry name" value="ATPase domain of HSP90 chaperone/DNA topoisomerase II/histidine kinase"/>
    <property type="match status" value="1"/>
</dbReference>
<dbReference type="SMART" id="SM00387">
    <property type="entry name" value="HATPase_c"/>
    <property type="match status" value="1"/>
</dbReference>
<dbReference type="STRING" id="392333.SAMN05660860_02623"/>
<dbReference type="Pfam" id="PF01590">
    <property type="entry name" value="GAF"/>
    <property type="match status" value="1"/>
</dbReference>
<keyword evidence="3" id="KW-0597">Phosphoprotein</keyword>
<dbReference type="InterPro" id="IPR004358">
    <property type="entry name" value="Sig_transdc_His_kin-like_C"/>
</dbReference>
<dbReference type="SMART" id="SM00388">
    <property type="entry name" value="HisKA"/>
    <property type="match status" value="1"/>
</dbReference>
<organism evidence="10 11">
    <name type="scientific">Geoalkalibacter ferrihydriticus</name>
    <dbReference type="NCBI Taxonomy" id="392333"/>
    <lineage>
        <taxon>Bacteria</taxon>
        <taxon>Pseudomonadati</taxon>
        <taxon>Thermodesulfobacteriota</taxon>
        <taxon>Desulfuromonadia</taxon>
        <taxon>Desulfuromonadales</taxon>
        <taxon>Geoalkalibacteraceae</taxon>
        <taxon>Geoalkalibacter</taxon>
    </lineage>
</organism>
<dbReference type="EC" id="2.7.13.3" evidence="2"/>
<dbReference type="Pfam" id="PF02518">
    <property type="entry name" value="HATPase_c"/>
    <property type="match status" value="1"/>
</dbReference>
<dbReference type="SMART" id="SM00065">
    <property type="entry name" value="GAF"/>
    <property type="match status" value="1"/>
</dbReference>
<dbReference type="NCBIfam" id="TIGR00229">
    <property type="entry name" value="sensory_box"/>
    <property type="match status" value="1"/>
</dbReference>
<dbReference type="InterPro" id="IPR036890">
    <property type="entry name" value="HATPase_C_sf"/>
</dbReference>
<evidence type="ECO:0000256" key="2">
    <source>
        <dbReference type="ARBA" id="ARBA00012438"/>
    </source>
</evidence>
<evidence type="ECO:0000313" key="11">
    <source>
        <dbReference type="Proteomes" id="UP000182146"/>
    </source>
</evidence>
<keyword evidence="6" id="KW-0175">Coiled coil</keyword>
<dbReference type="AlphaFoldDB" id="A0A1G9TKG4"/>
<dbReference type="SMART" id="SM00091">
    <property type="entry name" value="PAS"/>
    <property type="match status" value="1"/>
</dbReference>
<dbReference type="InterPro" id="IPR000014">
    <property type="entry name" value="PAS"/>
</dbReference>
<dbReference type="Gene3D" id="3.30.450.20">
    <property type="entry name" value="PAS domain"/>
    <property type="match status" value="1"/>
</dbReference>
<dbReference type="PROSITE" id="PS50112">
    <property type="entry name" value="PAS"/>
    <property type="match status" value="1"/>
</dbReference>
<dbReference type="CDD" id="cd00075">
    <property type="entry name" value="HATPase"/>
    <property type="match status" value="1"/>
</dbReference>
<evidence type="ECO:0000259" key="9">
    <source>
        <dbReference type="PROSITE" id="PS50113"/>
    </source>
</evidence>
<gene>
    <name evidence="10" type="ORF">SAMN05660860_02623</name>
</gene>
<dbReference type="GO" id="GO:0000155">
    <property type="term" value="F:phosphorelay sensor kinase activity"/>
    <property type="evidence" value="ECO:0007669"/>
    <property type="project" value="InterPro"/>
</dbReference>
<dbReference type="Pfam" id="PF08447">
    <property type="entry name" value="PAS_3"/>
    <property type="match status" value="1"/>
</dbReference>
<sequence>MSNMTNKACQSQVRFLECLDEVNRIIHASDDAEQMLWEVLTAVQRMFGSDRTWLFYPCDPQAPTYRIPMEVTRPEYPGAHALNVDVPMKPGGDRICAKALAAQGPVVFDADSDPPVFYELTEQFGVHSQMVIALYPRVGRPWMLGMHQCSHRRDWTRDEQALFEGLARRIADGLSTLLLLRDLRESQERFDLAVQGSREGLWDWPDTSRDALWWSPRTFEMLGYAPHEIEATLPLLMDRVHPEDRARVRAILDEYLQKGEGPFDVQARVFTCAGEVRWLWARGMAVRDSTGRARRMSGSLQDLTESKRVEEELRRYREHLEDLVAVRTEKLKRINAELEGANKELEDFSYMVSHDLRTPLVPIIGYAELLNLRYGERLDDRARGMLADIVAQGEKMNRLIDDLHNLARIGHGELPEEFEGVEQVLAGVLDALAGEFPEVRTLVSLQNCWPAVRIHRTHLHQVLSNLIGNALRYAGPQGAPVEVSAERRGRWARFVVRDHGVGIPREEHARVFNAFYRGPASRDQRGSGIGLAIVLKVARHYGGTAWLEETPGGGCTFVVEMDDNLILNGTQGG</sequence>
<dbReference type="InterPro" id="IPR036097">
    <property type="entry name" value="HisK_dim/P_sf"/>
</dbReference>
<evidence type="ECO:0000256" key="5">
    <source>
        <dbReference type="ARBA" id="ARBA00022777"/>
    </source>
</evidence>
<dbReference type="InterPro" id="IPR052162">
    <property type="entry name" value="Sensor_kinase/Photoreceptor"/>
</dbReference>
<dbReference type="Gene3D" id="3.30.565.10">
    <property type="entry name" value="Histidine kinase-like ATPase, C-terminal domain"/>
    <property type="match status" value="1"/>
</dbReference>
<keyword evidence="4" id="KW-0808">Transferase</keyword>
<dbReference type="SUPFAM" id="SSF55785">
    <property type="entry name" value="PYP-like sensor domain (PAS domain)"/>
    <property type="match status" value="1"/>
</dbReference>
<dbReference type="SUPFAM" id="SSF55781">
    <property type="entry name" value="GAF domain-like"/>
    <property type="match status" value="1"/>
</dbReference>
<feature type="domain" description="PAS" evidence="8">
    <location>
        <begin position="206"/>
        <end position="259"/>
    </location>
</feature>
<accession>A0A1G9TKG4</accession>
<dbReference type="Gene3D" id="3.30.450.40">
    <property type="match status" value="1"/>
</dbReference>
<proteinExistence type="predicted"/>
<protein>
    <recommendedName>
        <fullName evidence="2">histidine kinase</fullName>
        <ecNumber evidence="2">2.7.13.3</ecNumber>
    </recommendedName>
</protein>
<dbReference type="CDD" id="cd00130">
    <property type="entry name" value="PAS"/>
    <property type="match status" value="1"/>
</dbReference>
<evidence type="ECO:0000256" key="3">
    <source>
        <dbReference type="ARBA" id="ARBA00022553"/>
    </source>
</evidence>
<evidence type="ECO:0000313" key="10">
    <source>
        <dbReference type="EMBL" id="SDM47904.1"/>
    </source>
</evidence>